<evidence type="ECO:0000256" key="1">
    <source>
        <dbReference type="ARBA" id="ARBA00004127"/>
    </source>
</evidence>
<protein>
    <submittedName>
        <fullName evidence="9">Dolichyl-phosphate-mannose-protein mannosyltransferase</fullName>
    </submittedName>
</protein>
<dbReference type="RefSeq" id="WP_197998569.1">
    <property type="nucleotide sequence ID" value="NZ_CP037920.1"/>
</dbReference>
<keyword evidence="5 7" id="KW-1133">Transmembrane helix</keyword>
<comment type="subcellular location">
    <subcellularLocation>
        <location evidence="1">Endomembrane system</location>
        <topology evidence="1">Multi-pass membrane protein</topology>
    </subcellularLocation>
</comment>
<accession>A0A517W154</accession>
<keyword evidence="6 7" id="KW-0472">Membrane</keyword>
<dbReference type="GO" id="GO:0006493">
    <property type="term" value="P:protein O-linked glycosylation"/>
    <property type="evidence" value="ECO:0007669"/>
    <property type="project" value="InterPro"/>
</dbReference>
<sequence length="599" mass="68417">MTNKIVGRSISEKKQYSKKLVLLFLLIQACLIAYSSIKHSPTTLEPGFLVSGLSHWQFKRFELFRVNPPLARIVASLPVHLLGYRNNWTRFYDGPGSRAEFRVGEDFIQSNGINSFNLFNYARWACIPFSLLGSYVAFRWSSDLYGVNAGLFTLVLYVFEPNLLAHGELITADAACTAFGLLAGYTFWKWLQQPSWPKALYAGIALGLAELTKMTWLILFGLWPLIWLITIVCLWNKSKCVKEQQFSPKRVQNDSTNHMPSGHFIENGMTNDTTTYLKTTVKQLLIILLIAIYILNLGYLFDGTGTQLKNITFVSSTLTGHKKTGEPGNRFQASFLGEFPIPVPKQYLLGLDSQKKDFEKFNRPSYLMGEWQEHGWWYYYLYGFGVKVPCGIWGIFSVILIWRITKYKKTPGLLQKELVLISMIVALLIVISSQTGFSRHFRYALPVIGLLIVFLGQAMRININWSFKSRKYSISKIWFGVMLAYTIIGTLIIYPHQLSYFNDFAGGPRNGHYHLLGSSNYWGQDLLILREWASQNQVSVTEFISATDLATFDILFPQKANTKTLNRKIRVTNSEQLLGRNSKLKPTGERIGYTLWVVE</sequence>
<name>A0A517W154_9PLAN</name>
<dbReference type="AlphaFoldDB" id="A0A517W154"/>
<dbReference type="InterPro" id="IPR003342">
    <property type="entry name" value="ArnT-like_N"/>
</dbReference>
<evidence type="ECO:0000256" key="2">
    <source>
        <dbReference type="ARBA" id="ARBA00022676"/>
    </source>
</evidence>
<feature type="transmembrane region" description="Helical" evidence="7">
    <location>
        <begin position="170"/>
        <end position="188"/>
    </location>
</feature>
<evidence type="ECO:0000256" key="7">
    <source>
        <dbReference type="SAM" id="Phobius"/>
    </source>
</evidence>
<dbReference type="GO" id="GO:0016020">
    <property type="term" value="C:membrane"/>
    <property type="evidence" value="ECO:0007669"/>
    <property type="project" value="InterPro"/>
</dbReference>
<dbReference type="Proteomes" id="UP000318704">
    <property type="component" value="Chromosome"/>
</dbReference>
<evidence type="ECO:0000256" key="4">
    <source>
        <dbReference type="ARBA" id="ARBA00022692"/>
    </source>
</evidence>
<evidence type="ECO:0000256" key="6">
    <source>
        <dbReference type="ARBA" id="ARBA00023136"/>
    </source>
</evidence>
<feature type="transmembrane region" description="Helical" evidence="7">
    <location>
        <begin position="418"/>
        <end position="437"/>
    </location>
</feature>
<feature type="domain" description="ArnT-like N-terminal" evidence="8">
    <location>
        <begin position="108"/>
        <end position="238"/>
    </location>
</feature>
<feature type="transmembrane region" description="Helical" evidence="7">
    <location>
        <begin position="443"/>
        <end position="465"/>
    </location>
</feature>
<dbReference type="GO" id="GO:0000030">
    <property type="term" value="F:mannosyltransferase activity"/>
    <property type="evidence" value="ECO:0007669"/>
    <property type="project" value="InterPro"/>
</dbReference>
<proteinExistence type="predicted"/>
<feature type="transmembrane region" description="Helical" evidence="7">
    <location>
        <begin position="284"/>
        <end position="301"/>
    </location>
</feature>
<keyword evidence="2 9" id="KW-0328">Glycosyltransferase</keyword>
<dbReference type="PROSITE" id="PS51257">
    <property type="entry name" value="PROKAR_LIPOPROTEIN"/>
    <property type="match status" value="1"/>
</dbReference>
<dbReference type="GO" id="GO:0012505">
    <property type="term" value="C:endomembrane system"/>
    <property type="evidence" value="ECO:0007669"/>
    <property type="project" value="UniProtKB-SubCell"/>
</dbReference>
<evidence type="ECO:0000313" key="9">
    <source>
        <dbReference type="EMBL" id="QDT98980.1"/>
    </source>
</evidence>
<evidence type="ECO:0000256" key="3">
    <source>
        <dbReference type="ARBA" id="ARBA00022679"/>
    </source>
</evidence>
<keyword evidence="4 7" id="KW-0812">Transmembrane</keyword>
<evidence type="ECO:0000313" key="10">
    <source>
        <dbReference type="Proteomes" id="UP000318704"/>
    </source>
</evidence>
<gene>
    <name evidence="9" type="ORF">V144x_44900</name>
</gene>
<dbReference type="EMBL" id="CP037920">
    <property type="protein sequence ID" value="QDT98980.1"/>
    <property type="molecule type" value="Genomic_DNA"/>
</dbReference>
<evidence type="ECO:0000256" key="5">
    <source>
        <dbReference type="ARBA" id="ARBA00022989"/>
    </source>
</evidence>
<feature type="transmembrane region" description="Helical" evidence="7">
    <location>
        <begin position="137"/>
        <end position="158"/>
    </location>
</feature>
<organism evidence="9 10">
    <name type="scientific">Gimesia aquarii</name>
    <dbReference type="NCBI Taxonomy" id="2527964"/>
    <lineage>
        <taxon>Bacteria</taxon>
        <taxon>Pseudomonadati</taxon>
        <taxon>Planctomycetota</taxon>
        <taxon>Planctomycetia</taxon>
        <taxon>Planctomycetales</taxon>
        <taxon>Planctomycetaceae</taxon>
        <taxon>Gimesia</taxon>
    </lineage>
</organism>
<evidence type="ECO:0000259" key="8">
    <source>
        <dbReference type="Pfam" id="PF02366"/>
    </source>
</evidence>
<dbReference type="KEGG" id="gaw:V144x_44900"/>
<keyword evidence="3 9" id="KW-0808">Transferase</keyword>
<feature type="transmembrane region" description="Helical" evidence="7">
    <location>
        <begin position="20"/>
        <end position="37"/>
    </location>
</feature>
<feature type="transmembrane region" description="Helical" evidence="7">
    <location>
        <begin position="477"/>
        <end position="494"/>
    </location>
</feature>
<reference evidence="9 10" key="1">
    <citation type="submission" date="2019-03" db="EMBL/GenBank/DDBJ databases">
        <title>Deep-cultivation of Planctomycetes and their phenomic and genomic characterization uncovers novel biology.</title>
        <authorList>
            <person name="Wiegand S."/>
            <person name="Jogler M."/>
            <person name="Boedeker C."/>
            <person name="Pinto D."/>
            <person name="Vollmers J."/>
            <person name="Rivas-Marin E."/>
            <person name="Kohn T."/>
            <person name="Peeters S.H."/>
            <person name="Heuer A."/>
            <person name="Rast P."/>
            <person name="Oberbeckmann S."/>
            <person name="Bunk B."/>
            <person name="Jeske O."/>
            <person name="Meyerdierks A."/>
            <person name="Storesund J.E."/>
            <person name="Kallscheuer N."/>
            <person name="Luecker S."/>
            <person name="Lage O.M."/>
            <person name="Pohl T."/>
            <person name="Merkel B.J."/>
            <person name="Hornburger P."/>
            <person name="Mueller R.-W."/>
            <person name="Bruemmer F."/>
            <person name="Labrenz M."/>
            <person name="Spormann A.M."/>
            <person name="Op den Camp H."/>
            <person name="Overmann J."/>
            <person name="Amann R."/>
            <person name="Jetten M.S.M."/>
            <person name="Mascher T."/>
            <person name="Medema M.H."/>
            <person name="Devos D.P."/>
            <person name="Kaster A.-K."/>
            <person name="Ovreas L."/>
            <person name="Rohde M."/>
            <person name="Galperin M.Y."/>
            <person name="Jogler C."/>
        </authorList>
    </citation>
    <scope>NUCLEOTIDE SEQUENCE [LARGE SCALE GENOMIC DNA]</scope>
    <source>
        <strain evidence="9 10">V144</strain>
    </source>
</reference>
<feature type="transmembrane region" description="Helical" evidence="7">
    <location>
        <begin position="216"/>
        <end position="235"/>
    </location>
</feature>
<dbReference type="Pfam" id="PF02366">
    <property type="entry name" value="PMT"/>
    <property type="match status" value="1"/>
</dbReference>
<feature type="transmembrane region" description="Helical" evidence="7">
    <location>
        <begin position="377"/>
        <end position="402"/>
    </location>
</feature>